<name>A0A7G6SSB8_9HYPH</name>
<sequence length="218" mass="23257">MNTVVPLKKQPAASPQNGADMSVPAISPEKAEREKATLAKHYARRRKAPVVPRIKVSGIQITNDHPDQDVGCALLKEAMGTTSDDFAKGMIGQLVNIGSQGQVVDESGTNFALAIVGGIAPQDQVEAMLAAQMAAVHMATMTFARRLANVDTIPQQDSAEKTFNKLARTFSAQVEALKRYRSKGEQRVIVERVTVEKGGQAIVGNVAHGGGVGQENDR</sequence>
<feature type="region of interest" description="Disordered" evidence="1">
    <location>
        <begin position="1"/>
        <end position="23"/>
    </location>
</feature>
<reference evidence="3" key="1">
    <citation type="journal article" date="2020" name="Mol. Plant Microbe">
        <title>Rhizobial microsymbionts of the narrowly endemic Oxytropis species growing in Kamchatka are characterized by significant genetic diversity and possess a set of genes that are associated with T3SS and T6SS secretion systems and can affect the development of symbiosis.</title>
        <authorList>
            <person name="Safronova V."/>
            <person name="Guro P."/>
            <person name="Sazanova A."/>
            <person name="Kuznetsova I."/>
            <person name="Belimov A."/>
            <person name="Yakubov V."/>
            <person name="Chirak E."/>
            <person name="Afonin A."/>
            <person name="Gogolev Y."/>
            <person name="Andronov E."/>
            <person name="Tikhonovich I."/>
        </authorList>
    </citation>
    <scope>NUCLEOTIDE SEQUENCE [LARGE SCALE GENOMIC DNA]</scope>
    <source>
        <strain evidence="3">583</strain>
    </source>
</reference>
<evidence type="ECO:0000313" key="2">
    <source>
        <dbReference type="EMBL" id="QND57400.1"/>
    </source>
</evidence>
<proteinExistence type="predicted"/>
<dbReference type="Proteomes" id="UP000515465">
    <property type="component" value="Chromosome"/>
</dbReference>
<evidence type="ECO:0000256" key="1">
    <source>
        <dbReference type="SAM" id="MobiDB-lite"/>
    </source>
</evidence>
<dbReference type="AlphaFoldDB" id="A0A7G6SSB8"/>
<gene>
    <name evidence="2" type="ORF">HB778_12820</name>
</gene>
<dbReference type="EMBL" id="CP050296">
    <property type="protein sequence ID" value="QND57400.1"/>
    <property type="molecule type" value="Genomic_DNA"/>
</dbReference>
<accession>A0A7G6SSB8</accession>
<organism evidence="2 3">
    <name type="scientific">Mesorhizobium huakuii</name>
    <dbReference type="NCBI Taxonomy" id="28104"/>
    <lineage>
        <taxon>Bacteria</taxon>
        <taxon>Pseudomonadati</taxon>
        <taxon>Pseudomonadota</taxon>
        <taxon>Alphaproteobacteria</taxon>
        <taxon>Hyphomicrobiales</taxon>
        <taxon>Phyllobacteriaceae</taxon>
        <taxon>Mesorhizobium</taxon>
    </lineage>
</organism>
<evidence type="ECO:0000313" key="3">
    <source>
        <dbReference type="Proteomes" id="UP000515465"/>
    </source>
</evidence>
<protein>
    <submittedName>
        <fullName evidence="2">Uncharacterized protein</fullName>
    </submittedName>
</protein>
<dbReference type="RefSeq" id="WP_183464225.1">
    <property type="nucleotide sequence ID" value="NZ_CP050296.1"/>
</dbReference>